<keyword evidence="5" id="KW-0460">Magnesium</keyword>
<evidence type="ECO:0000256" key="2">
    <source>
        <dbReference type="ARBA" id="ARBA00001946"/>
    </source>
</evidence>
<dbReference type="CDD" id="cd03426">
    <property type="entry name" value="NUDIX_CoAse_Nudt7"/>
    <property type="match status" value="1"/>
</dbReference>
<evidence type="ECO:0000256" key="6">
    <source>
        <dbReference type="ARBA" id="ARBA00023211"/>
    </source>
</evidence>
<evidence type="ECO:0000256" key="5">
    <source>
        <dbReference type="ARBA" id="ARBA00022842"/>
    </source>
</evidence>
<organism evidence="8 9">
    <name type="scientific">Chondromyces crocatus</name>
    <dbReference type="NCBI Taxonomy" id="52"/>
    <lineage>
        <taxon>Bacteria</taxon>
        <taxon>Pseudomonadati</taxon>
        <taxon>Myxococcota</taxon>
        <taxon>Polyangia</taxon>
        <taxon>Polyangiales</taxon>
        <taxon>Polyangiaceae</taxon>
        <taxon>Chondromyces</taxon>
    </lineage>
</organism>
<dbReference type="InterPro" id="IPR015797">
    <property type="entry name" value="NUDIX_hydrolase-like_dom_sf"/>
</dbReference>
<feature type="domain" description="Nudix hydrolase" evidence="7">
    <location>
        <begin position="27"/>
        <end position="170"/>
    </location>
</feature>
<dbReference type="PANTHER" id="PTHR12992:SF11">
    <property type="entry name" value="MITOCHONDRIAL COENZYME A DIPHOSPHATASE NUDT8"/>
    <property type="match status" value="1"/>
</dbReference>
<reference evidence="8 9" key="1">
    <citation type="submission" date="2015-07" db="EMBL/GenBank/DDBJ databases">
        <title>Genome analysis of myxobacterium Chondromyces crocatus Cm c5 reveals a high potential for natural compound synthesis and the genetic basis for the loss of fruiting body formation.</title>
        <authorList>
            <person name="Zaburannyi N."/>
            <person name="Bunk B."/>
            <person name="Maier J."/>
            <person name="Overmann J."/>
            <person name="Mueller R."/>
        </authorList>
    </citation>
    <scope>NUCLEOTIDE SEQUENCE [LARGE SCALE GENOMIC DNA]</scope>
    <source>
        <strain evidence="8 9">Cm c5</strain>
    </source>
</reference>
<dbReference type="KEGG" id="ccro:CMC5_052300"/>
<evidence type="ECO:0000256" key="3">
    <source>
        <dbReference type="ARBA" id="ARBA00022723"/>
    </source>
</evidence>
<accession>A0A0K1EJN5</accession>
<evidence type="ECO:0000313" key="9">
    <source>
        <dbReference type="Proteomes" id="UP000067626"/>
    </source>
</evidence>
<comment type="cofactor">
    <cofactor evidence="1">
        <name>Mn(2+)</name>
        <dbReference type="ChEBI" id="CHEBI:29035"/>
    </cofactor>
</comment>
<protein>
    <submittedName>
        <fullName evidence="8">NUDIX hydrolase</fullName>
    </submittedName>
</protein>
<dbReference type="GO" id="GO:0010945">
    <property type="term" value="F:coenzyme A diphosphatase activity"/>
    <property type="evidence" value="ECO:0007669"/>
    <property type="project" value="InterPro"/>
</dbReference>
<keyword evidence="3" id="KW-0479">Metal-binding</keyword>
<gene>
    <name evidence="8" type="ORF">CMC5_052300</name>
</gene>
<keyword evidence="6" id="KW-0464">Manganese</keyword>
<dbReference type="AlphaFoldDB" id="A0A0K1EJN5"/>
<dbReference type="Proteomes" id="UP000067626">
    <property type="component" value="Chromosome"/>
</dbReference>
<proteinExistence type="predicted"/>
<dbReference type="SUPFAM" id="SSF55811">
    <property type="entry name" value="Nudix"/>
    <property type="match status" value="1"/>
</dbReference>
<evidence type="ECO:0000256" key="1">
    <source>
        <dbReference type="ARBA" id="ARBA00001936"/>
    </source>
</evidence>
<dbReference type="Pfam" id="PF00293">
    <property type="entry name" value="NUDIX"/>
    <property type="match status" value="1"/>
</dbReference>
<evidence type="ECO:0000259" key="7">
    <source>
        <dbReference type="PROSITE" id="PS51462"/>
    </source>
</evidence>
<dbReference type="STRING" id="52.CMC5_052300"/>
<dbReference type="InterPro" id="IPR000086">
    <property type="entry name" value="NUDIX_hydrolase_dom"/>
</dbReference>
<dbReference type="PANTHER" id="PTHR12992">
    <property type="entry name" value="NUDIX HYDROLASE"/>
    <property type="match status" value="1"/>
</dbReference>
<evidence type="ECO:0000313" key="8">
    <source>
        <dbReference type="EMBL" id="AKT41071.1"/>
    </source>
</evidence>
<dbReference type="Gene3D" id="3.90.79.10">
    <property type="entry name" value="Nucleoside Triphosphate Pyrophosphohydrolase"/>
    <property type="match status" value="1"/>
</dbReference>
<evidence type="ECO:0000256" key="4">
    <source>
        <dbReference type="ARBA" id="ARBA00022801"/>
    </source>
</evidence>
<dbReference type="GO" id="GO:0046872">
    <property type="term" value="F:metal ion binding"/>
    <property type="evidence" value="ECO:0007669"/>
    <property type="project" value="UniProtKB-KW"/>
</dbReference>
<comment type="cofactor">
    <cofactor evidence="2">
        <name>Mg(2+)</name>
        <dbReference type="ChEBI" id="CHEBI:18420"/>
    </cofactor>
</comment>
<sequence>MGLLSYDLEAVTRRIGGRAIDLDSPSTERQAAVAAILRPSSAPGEDAEVLLVRRAERIGDPWSGHMAMPGGRREPADESLFATAVRETREEIGLDLAEHGVLLVRLPDVPAMARGLRVGMVIAPFVFALHSDAALNLNEELVEALWTPIGPLARGELDGTTPYLHEGQPLELPCYRVGDHIVWGLTHRMLTYLVEALHRNDS</sequence>
<keyword evidence="4 8" id="KW-0378">Hydrolase</keyword>
<dbReference type="OrthoDB" id="289720at2"/>
<dbReference type="EMBL" id="CP012159">
    <property type="protein sequence ID" value="AKT41071.1"/>
    <property type="molecule type" value="Genomic_DNA"/>
</dbReference>
<dbReference type="PROSITE" id="PS51462">
    <property type="entry name" value="NUDIX"/>
    <property type="match status" value="1"/>
</dbReference>
<keyword evidence="9" id="KW-1185">Reference proteome</keyword>
<name>A0A0K1EJN5_CHOCO</name>
<dbReference type="InterPro" id="IPR045121">
    <property type="entry name" value="CoAse"/>
</dbReference>